<organism evidence="2 3">
    <name type="scientific">Geothermobacter ehrlichii</name>
    <dbReference type="NCBI Taxonomy" id="213224"/>
    <lineage>
        <taxon>Bacteria</taxon>
        <taxon>Pseudomonadati</taxon>
        <taxon>Thermodesulfobacteriota</taxon>
        <taxon>Desulfuromonadia</taxon>
        <taxon>Desulfuromonadales</taxon>
        <taxon>Geothermobacteraceae</taxon>
        <taxon>Geothermobacter</taxon>
    </lineage>
</organism>
<proteinExistence type="predicted"/>
<dbReference type="EMBL" id="VNIB01000011">
    <property type="protein sequence ID" value="TYO97157.1"/>
    <property type="molecule type" value="Genomic_DNA"/>
</dbReference>
<protein>
    <submittedName>
        <fullName evidence="2">Uncharacterized protein</fullName>
    </submittedName>
</protein>
<dbReference type="Proteomes" id="UP000324159">
    <property type="component" value="Unassembled WGS sequence"/>
</dbReference>
<dbReference type="RefSeq" id="WP_246140245.1">
    <property type="nucleotide sequence ID" value="NZ_VNIB01000011.1"/>
</dbReference>
<evidence type="ECO:0000313" key="3">
    <source>
        <dbReference type="Proteomes" id="UP000324159"/>
    </source>
</evidence>
<feature type="transmembrane region" description="Helical" evidence="1">
    <location>
        <begin position="15"/>
        <end position="34"/>
    </location>
</feature>
<evidence type="ECO:0000313" key="2">
    <source>
        <dbReference type="EMBL" id="TYO97157.1"/>
    </source>
</evidence>
<reference evidence="2 3" key="1">
    <citation type="submission" date="2019-07" db="EMBL/GenBank/DDBJ databases">
        <title>Genomic Encyclopedia of Type Strains, Phase IV (KMG-IV): sequencing the most valuable type-strain genomes for metagenomic binning, comparative biology and taxonomic classification.</title>
        <authorList>
            <person name="Goeker M."/>
        </authorList>
    </citation>
    <scope>NUCLEOTIDE SEQUENCE [LARGE SCALE GENOMIC DNA]</scope>
    <source>
        <strain evidence="2 3">SS015</strain>
    </source>
</reference>
<keyword evidence="1" id="KW-0812">Transmembrane</keyword>
<keyword evidence="1" id="KW-1133">Transmembrane helix</keyword>
<comment type="caution">
    <text evidence="2">The sequence shown here is derived from an EMBL/GenBank/DDBJ whole genome shotgun (WGS) entry which is preliminary data.</text>
</comment>
<name>A0A5D3WI54_9BACT</name>
<evidence type="ECO:0000256" key="1">
    <source>
        <dbReference type="SAM" id="Phobius"/>
    </source>
</evidence>
<gene>
    <name evidence="2" type="ORF">EDC39_11187</name>
</gene>
<keyword evidence="3" id="KW-1185">Reference proteome</keyword>
<accession>A0A5D3WI54</accession>
<dbReference type="AlphaFoldDB" id="A0A5D3WI54"/>
<sequence length="60" mass="6457">MWLAKPRSPGGGGEYGIFLGVLLFLSCLFQTLGLERTSSSNTGFLTGINVIWVPLLPARC</sequence>
<dbReference type="PROSITE" id="PS51257">
    <property type="entry name" value="PROKAR_LIPOPROTEIN"/>
    <property type="match status" value="1"/>
</dbReference>
<keyword evidence="1" id="KW-0472">Membrane</keyword>